<dbReference type="InterPro" id="IPR013783">
    <property type="entry name" value="Ig-like_fold"/>
</dbReference>
<evidence type="ECO:0000259" key="7">
    <source>
        <dbReference type="Pfam" id="PF11806"/>
    </source>
</evidence>
<dbReference type="InterPro" id="IPR000801">
    <property type="entry name" value="Esterase-like"/>
</dbReference>
<feature type="region of interest" description="Disordered" evidence="5">
    <location>
        <begin position="277"/>
        <end position="299"/>
    </location>
</feature>
<keyword evidence="3 8" id="KW-0378">Hydrolase</keyword>
<dbReference type="PANTHER" id="PTHR48098">
    <property type="entry name" value="ENTEROCHELIN ESTERASE-RELATED"/>
    <property type="match status" value="1"/>
</dbReference>
<protein>
    <submittedName>
        <fullName evidence="8">Enterochelin esterase</fullName>
        <ecNumber evidence="8">3.1.1.-</ecNumber>
    </submittedName>
</protein>
<feature type="domain" description="Enterochelin esterase N-terminal" evidence="7">
    <location>
        <begin position="179"/>
        <end position="283"/>
    </location>
</feature>
<dbReference type="InterPro" id="IPR029058">
    <property type="entry name" value="AB_hydrolase_fold"/>
</dbReference>
<dbReference type="EMBL" id="CP063362">
    <property type="protein sequence ID" value="QRG05738.1"/>
    <property type="molecule type" value="Genomic_DNA"/>
</dbReference>
<dbReference type="GO" id="GO:0005506">
    <property type="term" value="F:iron ion binding"/>
    <property type="evidence" value="ECO:0007669"/>
    <property type="project" value="InterPro"/>
</dbReference>
<dbReference type="GO" id="GO:0008849">
    <property type="term" value="F:enterochelin esterase activity"/>
    <property type="evidence" value="ECO:0007669"/>
    <property type="project" value="InterPro"/>
</dbReference>
<evidence type="ECO:0000256" key="6">
    <source>
        <dbReference type="SAM" id="SignalP"/>
    </source>
</evidence>
<dbReference type="RefSeq" id="WP_203192610.1">
    <property type="nucleotide sequence ID" value="NZ_CP063362.1"/>
</dbReference>
<dbReference type="Gene3D" id="2.60.40.10">
    <property type="entry name" value="Immunoglobulins"/>
    <property type="match status" value="1"/>
</dbReference>
<evidence type="ECO:0000256" key="4">
    <source>
        <dbReference type="ARBA" id="ARBA00024201"/>
    </source>
</evidence>
<keyword evidence="2" id="KW-0963">Cytoplasm</keyword>
<dbReference type="SUPFAM" id="SSF53474">
    <property type="entry name" value="alpha/beta-Hydrolases"/>
    <property type="match status" value="1"/>
</dbReference>
<reference evidence="8 9" key="1">
    <citation type="submission" date="2020-10" db="EMBL/GenBank/DDBJ databases">
        <title>Degradation of 1,4-Dioxane by Xanthobacter sp. YN2, via a Novel Group-2 Soluble Di-Iron Monooxygenase.</title>
        <authorList>
            <person name="Ma F."/>
            <person name="Wang Y."/>
            <person name="Yang J."/>
            <person name="Guo H."/>
            <person name="Su D."/>
            <person name="Yu L."/>
        </authorList>
    </citation>
    <scope>NUCLEOTIDE SEQUENCE [LARGE SCALE GENOMIC DNA]</scope>
    <source>
        <strain evidence="8 9">YN2</strain>
    </source>
</reference>
<evidence type="ECO:0000256" key="1">
    <source>
        <dbReference type="ARBA" id="ARBA00004496"/>
    </source>
</evidence>
<organism evidence="8 9">
    <name type="scientific">Xanthobacter dioxanivorans</name>
    <dbReference type="NCBI Taxonomy" id="2528964"/>
    <lineage>
        <taxon>Bacteria</taxon>
        <taxon>Pseudomonadati</taxon>
        <taxon>Pseudomonadota</taxon>
        <taxon>Alphaproteobacteria</taxon>
        <taxon>Hyphomicrobiales</taxon>
        <taxon>Xanthobacteraceae</taxon>
        <taxon>Xanthobacter</taxon>
    </lineage>
</organism>
<dbReference type="Proteomes" id="UP000596427">
    <property type="component" value="Chromosome"/>
</dbReference>
<dbReference type="GO" id="GO:0006826">
    <property type="term" value="P:iron ion transport"/>
    <property type="evidence" value="ECO:0007669"/>
    <property type="project" value="InterPro"/>
</dbReference>
<feature type="chain" id="PRO_5037837044" evidence="6">
    <location>
        <begin position="22"/>
        <end position="533"/>
    </location>
</feature>
<keyword evidence="9" id="KW-1185">Reference proteome</keyword>
<name>A0A974SIV5_9HYPH</name>
<dbReference type="Pfam" id="PF11806">
    <property type="entry name" value="Enterochelin_N"/>
    <property type="match status" value="1"/>
</dbReference>
<accession>A0A974SIV5</accession>
<evidence type="ECO:0000313" key="9">
    <source>
        <dbReference type="Proteomes" id="UP000596427"/>
    </source>
</evidence>
<feature type="signal peptide" evidence="6">
    <location>
        <begin position="1"/>
        <end position="21"/>
    </location>
</feature>
<feature type="compositionally biased region" description="Basic and acidic residues" evidence="5">
    <location>
        <begin position="285"/>
        <end position="299"/>
    </location>
</feature>
<dbReference type="AlphaFoldDB" id="A0A974SIV5"/>
<evidence type="ECO:0000256" key="2">
    <source>
        <dbReference type="ARBA" id="ARBA00022490"/>
    </source>
</evidence>
<dbReference type="InterPro" id="IPR014756">
    <property type="entry name" value="Ig_E-set"/>
</dbReference>
<keyword evidence="6" id="KW-0732">Signal</keyword>
<dbReference type="InterPro" id="IPR021764">
    <property type="entry name" value="Enterochelin_esterase_N"/>
</dbReference>
<dbReference type="EC" id="3.1.1.-" evidence="8"/>
<sequence length="533" mass="56848">MKSRAPALLLAALLMVAPAHAAPLTSPRLDAGTAERVDGLAAGTRAAFDVAAAAGDYVRGEFSVTAGRFDLDLVGPDGRHVRRLASDLDARGSFQFIVPVPPARLVVTARADGGAARLSITTRVARAAQRAPAALLLSPAIAALAARIAAGGDTQAFWDDAARRGTPLVEPGPPGMAIITFVARGAKHNVRLFGAPSGDHEWMDRLGKSDTWFRSFLVPEDTRLSYKLAPDVPELPGTARERRMAILATAQADPFNRTPWPALAPDAFNQDSTLELPRAPAQPGLEERGAPKGSVREFRLASPRLGNTRSITLYTPPGFDPGDPRNVLLLVFDARAYLTKVPTPAILDNLIAEGRLPPVVAAFVSEIDPPTRARELPGNPAFADFMADEVLPLVREKTGTRIPASRTILAGSSFGGLAAATIALRHPDRFGNAIALSGSFWWHPENAAADAGEHVADLVARSPRKDVRLHLAAGLFETAHADTPGILETSRHLRDVLRAKGYDVSYREYAGGHDYLVWRGALPDALLALVPRL</sequence>
<dbReference type="PANTHER" id="PTHR48098:SF3">
    <property type="entry name" value="IRON(III) ENTEROBACTIN ESTERASE"/>
    <property type="match status" value="1"/>
</dbReference>
<proteinExistence type="inferred from homology"/>
<dbReference type="GO" id="GO:0005737">
    <property type="term" value="C:cytoplasm"/>
    <property type="evidence" value="ECO:0007669"/>
    <property type="project" value="UniProtKB-SubCell"/>
</dbReference>
<dbReference type="NCBIfam" id="NF007758">
    <property type="entry name" value="PRK10439.1"/>
    <property type="match status" value="1"/>
</dbReference>
<dbReference type="Pfam" id="PF00756">
    <property type="entry name" value="Esterase"/>
    <property type="match status" value="1"/>
</dbReference>
<evidence type="ECO:0000256" key="5">
    <source>
        <dbReference type="SAM" id="MobiDB-lite"/>
    </source>
</evidence>
<dbReference type="Gene3D" id="3.40.50.1820">
    <property type="entry name" value="alpha/beta hydrolase"/>
    <property type="match status" value="1"/>
</dbReference>
<comment type="similarity">
    <text evidence="4">Belongs to the Fes family.</text>
</comment>
<dbReference type="SUPFAM" id="SSF81296">
    <property type="entry name" value="E set domains"/>
    <property type="match status" value="1"/>
</dbReference>
<dbReference type="InterPro" id="IPR050583">
    <property type="entry name" value="Mycobacterial_A85_antigen"/>
</dbReference>
<comment type="subcellular location">
    <subcellularLocation>
        <location evidence="1">Cytoplasm</location>
    </subcellularLocation>
</comment>
<evidence type="ECO:0000313" key="8">
    <source>
        <dbReference type="EMBL" id="QRG05738.1"/>
    </source>
</evidence>
<gene>
    <name evidence="8" type="primary">fes</name>
    <name evidence="8" type="ORF">EZH22_22270</name>
</gene>
<evidence type="ECO:0000256" key="3">
    <source>
        <dbReference type="ARBA" id="ARBA00022801"/>
    </source>
</evidence>
<dbReference type="KEGG" id="xdi:EZH22_22270"/>